<proteinExistence type="predicted"/>
<organism evidence="1 2">
    <name type="scientific">Lepagella muris</name>
    <dbReference type="NCBI Taxonomy" id="3032870"/>
    <lineage>
        <taxon>Bacteria</taxon>
        <taxon>Pseudomonadati</taxon>
        <taxon>Bacteroidota</taxon>
        <taxon>Bacteroidia</taxon>
        <taxon>Bacteroidales</taxon>
        <taxon>Muribaculaceae</taxon>
        <taxon>Lepagella</taxon>
    </lineage>
</organism>
<protein>
    <submittedName>
        <fullName evidence="1">Alkaline phosphatase family protein</fullName>
    </submittedName>
</protein>
<sequence length="658" mass="74595">MTMKPKITFIPLRLLINLLWVYLTYIICQIAFVLENLSTFSSSLTPASCLDFFIGGLHFSTSAICYTNIPFMLLFLTAAFLPKLKPVYLAIVKWLFVIVNGLCAIINLADATFFSFRLQRTTAAFFSEFQGEGNLMKIGGMEMVSHWYFIILAVAIFYLLARLYMRPVHPYHRSPAYYIANGLSVVIIGMLYVSGMRGSSIFAKATRPISVNDAFRYTTSPTEAGIVLNTPFTILRTMSRRSLPTPEYFQSDEELAAIYTPLHTPASTPDSVGTPKKKNVVILIMESFAKEFMGYYNRGLDSGTYKGYTPYLDAMVDSCMWFDETIANTFYSIDAPPAVLASIPRAESPFVVSTHSVNSINSLASELKNIGYSSAFFHGAPDGSLGIESFTKQAGFDSYFGQEQFYEDSRFGGKEEFDGTWGIWDEPFLQYFCAKLGEMKQPFIGSVFTLSSHHPFKVPEKYKDVFTDEGEFELHKAIKYSDYALHRFFETARKQAWFGNTIFVICADHTSSKRTHVEYKNEMGNFRIPILIYDPSGDLPRGRQPGIMQQIDIMPTLLNHIGYDRPYIAFGKDVLHTAPEDTWAVNWNDLPTYIKGDYLMILDGDKVKGMYNYKTDPDSKLNLYGKGLPEEKDMETHLKAFVQSYLSRMNTDNVTVKK</sequence>
<name>A0AC61RAX7_9BACT</name>
<comment type="caution">
    <text evidence="1">The sequence shown here is derived from an EMBL/GenBank/DDBJ whole genome shotgun (WGS) entry which is preliminary data.</text>
</comment>
<gene>
    <name evidence="1" type="ORF">E5331_15815</name>
</gene>
<evidence type="ECO:0000313" key="1">
    <source>
        <dbReference type="EMBL" id="TGY77150.1"/>
    </source>
</evidence>
<evidence type="ECO:0000313" key="2">
    <source>
        <dbReference type="Proteomes" id="UP000306319"/>
    </source>
</evidence>
<accession>A0AC61RAX7</accession>
<dbReference type="Proteomes" id="UP000306319">
    <property type="component" value="Unassembled WGS sequence"/>
</dbReference>
<reference evidence="1" key="1">
    <citation type="submission" date="2019-04" db="EMBL/GenBank/DDBJ databases">
        <title>Microbes associate with the intestines of laboratory mice.</title>
        <authorList>
            <person name="Navarre W."/>
            <person name="Wong E."/>
            <person name="Huang K."/>
            <person name="Tropini C."/>
            <person name="Ng K."/>
            <person name="Yu B."/>
        </authorList>
    </citation>
    <scope>NUCLEOTIDE SEQUENCE</scope>
    <source>
        <strain evidence="1">NM04_E33</strain>
    </source>
</reference>
<keyword evidence="2" id="KW-1185">Reference proteome</keyword>
<dbReference type="EMBL" id="SRYB01000029">
    <property type="protein sequence ID" value="TGY77150.1"/>
    <property type="molecule type" value="Genomic_DNA"/>
</dbReference>